<organism evidence="1 2">
    <name type="scientific">Alistipes onderdonkii</name>
    <dbReference type="NCBI Taxonomy" id="328813"/>
    <lineage>
        <taxon>Bacteria</taxon>
        <taxon>Pseudomonadati</taxon>
        <taxon>Bacteroidota</taxon>
        <taxon>Bacteroidia</taxon>
        <taxon>Bacteroidales</taxon>
        <taxon>Rikenellaceae</taxon>
        <taxon>Alistipes</taxon>
    </lineage>
</organism>
<dbReference type="EMBL" id="VVXH01000001">
    <property type="protein sequence ID" value="KAA2381284.1"/>
    <property type="molecule type" value="Genomic_DNA"/>
</dbReference>
<dbReference type="AlphaFoldDB" id="A0A5B3H5K6"/>
<dbReference type="Proteomes" id="UP000322940">
    <property type="component" value="Unassembled WGS sequence"/>
</dbReference>
<evidence type="ECO:0000313" key="2">
    <source>
        <dbReference type="Proteomes" id="UP000322940"/>
    </source>
</evidence>
<accession>A0A5B3H5K6</accession>
<sequence length="77" mass="8989">MYLDATCEGLPSSKWEALMKGARRVSYRMLVSRVKSEIPELYRALALNLYNPWADQCRQTATHFILVHSAIEYFIHK</sequence>
<comment type="caution">
    <text evidence="1">The sequence shown here is derived from an EMBL/GenBank/DDBJ whole genome shotgun (WGS) entry which is preliminary data.</text>
</comment>
<gene>
    <name evidence="1" type="ORF">F2Y10_02025</name>
</gene>
<proteinExistence type="predicted"/>
<evidence type="ECO:0000313" key="1">
    <source>
        <dbReference type="EMBL" id="KAA2381284.1"/>
    </source>
</evidence>
<name>A0A5B3H5K6_9BACT</name>
<protein>
    <submittedName>
        <fullName evidence="1">Uncharacterized protein</fullName>
    </submittedName>
</protein>
<reference evidence="1 2" key="1">
    <citation type="journal article" date="2019" name="Nat. Med.">
        <title>A library of human gut bacterial isolates paired with longitudinal multiomics data enables mechanistic microbiome research.</title>
        <authorList>
            <person name="Poyet M."/>
            <person name="Groussin M."/>
            <person name="Gibbons S.M."/>
            <person name="Avila-Pacheco J."/>
            <person name="Jiang X."/>
            <person name="Kearney S.M."/>
            <person name="Perrotta A.R."/>
            <person name="Berdy B."/>
            <person name="Zhao S."/>
            <person name="Lieberman T.D."/>
            <person name="Swanson P.K."/>
            <person name="Smith M."/>
            <person name="Roesemann S."/>
            <person name="Alexander J.E."/>
            <person name="Rich S.A."/>
            <person name="Livny J."/>
            <person name="Vlamakis H."/>
            <person name="Clish C."/>
            <person name="Bullock K."/>
            <person name="Deik A."/>
            <person name="Scott J."/>
            <person name="Pierce K.A."/>
            <person name="Xavier R.J."/>
            <person name="Alm E.J."/>
        </authorList>
    </citation>
    <scope>NUCLEOTIDE SEQUENCE [LARGE SCALE GENOMIC DNA]</scope>
    <source>
        <strain evidence="1 2">BIOML-A266</strain>
    </source>
</reference>